<comment type="caution">
    <text evidence="1">The sequence shown here is derived from an EMBL/GenBank/DDBJ whole genome shotgun (WGS) entry which is preliminary data.</text>
</comment>
<organism evidence="1">
    <name type="scientific">marine sediment metagenome</name>
    <dbReference type="NCBI Taxonomy" id="412755"/>
    <lineage>
        <taxon>unclassified sequences</taxon>
        <taxon>metagenomes</taxon>
        <taxon>ecological metagenomes</taxon>
    </lineage>
</organism>
<protein>
    <submittedName>
        <fullName evidence="1">Uncharacterized protein</fullName>
    </submittedName>
</protein>
<accession>A0A0F9QN83</accession>
<dbReference type="AlphaFoldDB" id="A0A0F9QN83"/>
<gene>
    <name evidence="1" type="ORF">LCGC14_0752810</name>
</gene>
<name>A0A0F9QN83_9ZZZZ</name>
<proteinExistence type="predicted"/>
<evidence type="ECO:0000313" key="1">
    <source>
        <dbReference type="EMBL" id="KKN38477.1"/>
    </source>
</evidence>
<dbReference type="EMBL" id="LAZR01001824">
    <property type="protein sequence ID" value="KKN38477.1"/>
    <property type="molecule type" value="Genomic_DNA"/>
</dbReference>
<sequence length="373" mass="38254">MFPLKSDMLVEIASLTDTDTNQKVTGATVTMSIFEEKPLKLNTGAAIAAVQKVTPASPVINTIAFTAGGGTPQYEIQVGDKVTGDIGGATAIVKTVTVTSGTWDAGPPGTAAGTLELTNQVGDFQAENLDVGATADVCAVAGNSDQGGSFTFIFDGSTTAAIDGNATLAAIKSALEALGNITTVNVTGGPLDADPIVNGFYVEWASANPYEDGNVPLLIINIASLLGPASVSITVQTRGHSVGEARNAGGGTVGIPIENHERVAGEYIHLIGTANYDGEKVIVSVDRDEVVITEAYAAEVFTGKEEAFVGISGTNLPSIAFSDDGGGDYSATLPDTLEKYSRGKRCIILVSVVKADTNLLLAKTNPTGFYKGT</sequence>
<reference evidence="1" key="1">
    <citation type="journal article" date="2015" name="Nature">
        <title>Complex archaea that bridge the gap between prokaryotes and eukaryotes.</title>
        <authorList>
            <person name="Spang A."/>
            <person name="Saw J.H."/>
            <person name="Jorgensen S.L."/>
            <person name="Zaremba-Niedzwiedzka K."/>
            <person name="Martijn J."/>
            <person name="Lind A.E."/>
            <person name="van Eijk R."/>
            <person name="Schleper C."/>
            <person name="Guy L."/>
            <person name="Ettema T.J."/>
        </authorList>
    </citation>
    <scope>NUCLEOTIDE SEQUENCE</scope>
</reference>